<name>A0ACA9NDT3_9GLOM</name>
<gene>
    <name evidence="1" type="ORF">DHETER_LOCUS9024</name>
</gene>
<proteinExistence type="predicted"/>
<organism evidence="1 2">
    <name type="scientific">Dentiscutata heterogama</name>
    <dbReference type="NCBI Taxonomy" id="1316150"/>
    <lineage>
        <taxon>Eukaryota</taxon>
        <taxon>Fungi</taxon>
        <taxon>Fungi incertae sedis</taxon>
        <taxon>Mucoromycota</taxon>
        <taxon>Glomeromycotina</taxon>
        <taxon>Glomeromycetes</taxon>
        <taxon>Diversisporales</taxon>
        <taxon>Gigasporaceae</taxon>
        <taxon>Dentiscutata</taxon>
    </lineage>
</organism>
<evidence type="ECO:0000313" key="1">
    <source>
        <dbReference type="EMBL" id="CAG8645139.1"/>
    </source>
</evidence>
<accession>A0ACA9NDT3</accession>
<keyword evidence="2" id="KW-1185">Reference proteome</keyword>
<feature type="non-terminal residue" evidence="1">
    <location>
        <position position="1"/>
    </location>
</feature>
<evidence type="ECO:0000313" key="2">
    <source>
        <dbReference type="Proteomes" id="UP000789702"/>
    </source>
</evidence>
<dbReference type="EMBL" id="CAJVPU010015188">
    <property type="protein sequence ID" value="CAG8645139.1"/>
    <property type="molecule type" value="Genomic_DNA"/>
</dbReference>
<reference evidence="1" key="1">
    <citation type="submission" date="2021-06" db="EMBL/GenBank/DDBJ databases">
        <authorList>
            <person name="Kallberg Y."/>
            <person name="Tangrot J."/>
            <person name="Rosling A."/>
        </authorList>
    </citation>
    <scope>NUCLEOTIDE SEQUENCE</scope>
    <source>
        <strain evidence="1">IL203A</strain>
    </source>
</reference>
<sequence>LVKPTSLFDFNDDITVVPVRSDGCKVSPKDAGVNKVEVY</sequence>
<comment type="caution">
    <text evidence="1">The sequence shown here is derived from an EMBL/GenBank/DDBJ whole genome shotgun (WGS) entry which is preliminary data.</text>
</comment>
<protein>
    <submittedName>
        <fullName evidence="1">14439_t:CDS:1</fullName>
    </submittedName>
</protein>
<dbReference type="Proteomes" id="UP000789702">
    <property type="component" value="Unassembled WGS sequence"/>
</dbReference>